<keyword evidence="1" id="KW-0472">Membrane</keyword>
<organism evidence="2 3">
    <name type="scientific">Conidiobolus coronatus (strain ATCC 28846 / CBS 209.66 / NRRL 28638)</name>
    <name type="common">Delacroixia coronata</name>
    <dbReference type="NCBI Taxonomy" id="796925"/>
    <lineage>
        <taxon>Eukaryota</taxon>
        <taxon>Fungi</taxon>
        <taxon>Fungi incertae sedis</taxon>
        <taxon>Zoopagomycota</taxon>
        <taxon>Entomophthoromycotina</taxon>
        <taxon>Entomophthoromycetes</taxon>
        <taxon>Entomophthorales</taxon>
        <taxon>Ancylistaceae</taxon>
        <taxon>Conidiobolus</taxon>
    </lineage>
</organism>
<protein>
    <recommendedName>
        <fullName evidence="4">G-protein coupled receptors family 1 profile domain-containing protein</fullName>
    </recommendedName>
</protein>
<dbReference type="Proteomes" id="UP000070444">
    <property type="component" value="Unassembled WGS sequence"/>
</dbReference>
<evidence type="ECO:0000313" key="3">
    <source>
        <dbReference type="Proteomes" id="UP000070444"/>
    </source>
</evidence>
<proteinExistence type="predicted"/>
<evidence type="ECO:0008006" key="4">
    <source>
        <dbReference type="Google" id="ProtNLM"/>
    </source>
</evidence>
<sequence length="270" mass="29976">MAIVDLKSVSRVTIRLVAGLAIADFLTHISSILAVGTKKHVGSPYCAGLAAIVTLNRHLYAFTNIAICYHLYRAIVQLKKSSFKSELVVWIVLVAIITVIMIIYHFLGVFTGFKNKVSCNPGANDPAITKAVFGLIGLFDLAAIISGVFVTAMSHKSLGTWIETFSNKEFLDPKDQEEFKASKRKETQRSFLYPLTALITLTPEVILCFWMVVDNPPVGMFAVNSIMMGFKGIFTLATFLIDPTTQMALKYTYSRLMNKKSNNIEMDDIE</sequence>
<feature type="transmembrane region" description="Helical" evidence="1">
    <location>
        <begin position="218"/>
        <end position="241"/>
    </location>
</feature>
<name>A0A137NUL1_CONC2</name>
<feature type="transmembrane region" description="Helical" evidence="1">
    <location>
        <begin position="12"/>
        <end position="37"/>
    </location>
</feature>
<feature type="transmembrane region" description="Helical" evidence="1">
    <location>
        <begin position="191"/>
        <end position="212"/>
    </location>
</feature>
<dbReference type="EMBL" id="KQ964724">
    <property type="protein sequence ID" value="KXN66449.1"/>
    <property type="molecule type" value="Genomic_DNA"/>
</dbReference>
<dbReference type="SUPFAM" id="SSF81321">
    <property type="entry name" value="Family A G protein-coupled receptor-like"/>
    <property type="match status" value="1"/>
</dbReference>
<keyword evidence="3" id="KW-1185">Reference proteome</keyword>
<feature type="transmembrane region" description="Helical" evidence="1">
    <location>
        <begin position="127"/>
        <end position="150"/>
    </location>
</feature>
<evidence type="ECO:0000313" key="2">
    <source>
        <dbReference type="EMBL" id="KXN66449.1"/>
    </source>
</evidence>
<keyword evidence="1" id="KW-1133">Transmembrane helix</keyword>
<keyword evidence="1" id="KW-0812">Transmembrane</keyword>
<accession>A0A137NUL1</accession>
<dbReference type="AlphaFoldDB" id="A0A137NUL1"/>
<gene>
    <name evidence="2" type="ORF">CONCODRAFT_11702</name>
</gene>
<feature type="transmembrane region" description="Helical" evidence="1">
    <location>
        <begin position="87"/>
        <end position="107"/>
    </location>
</feature>
<evidence type="ECO:0000256" key="1">
    <source>
        <dbReference type="SAM" id="Phobius"/>
    </source>
</evidence>
<dbReference type="Gene3D" id="1.20.1070.10">
    <property type="entry name" value="Rhodopsin 7-helix transmembrane proteins"/>
    <property type="match status" value="1"/>
</dbReference>
<reference evidence="2 3" key="1">
    <citation type="journal article" date="2015" name="Genome Biol. Evol.">
        <title>Phylogenomic analyses indicate that early fungi evolved digesting cell walls of algal ancestors of land plants.</title>
        <authorList>
            <person name="Chang Y."/>
            <person name="Wang S."/>
            <person name="Sekimoto S."/>
            <person name="Aerts A.L."/>
            <person name="Choi C."/>
            <person name="Clum A."/>
            <person name="LaButti K.M."/>
            <person name="Lindquist E.A."/>
            <person name="Yee Ngan C."/>
            <person name="Ohm R.A."/>
            <person name="Salamov A.A."/>
            <person name="Grigoriev I.V."/>
            <person name="Spatafora J.W."/>
            <person name="Berbee M.L."/>
        </authorList>
    </citation>
    <scope>NUCLEOTIDE SEQUENCE [LARGE SCALE GENOMIC DNA]</scope>
    <source>
        <strain evidence="2 3">NRRL 28638</strain>
    </source>
</reference>